<organism evidence="3 4">
    <name type="scientific">Chara braunii</name>
    <name type="common">Braun's stonewort</name>
    <dbReference type="NCBI Taxonomy" id="69332"/>
    <lineage>
        <taxon>Eukaryota</taxon>
        <taxon>Viridiplantae</taxon>
        <taxon>Streptophyta</taxon>
        <taxon>Charophyceae</taxon>
        <taxon>Charales</taxon>
        <taxon>Characeae</taxon>
        <taxon>Chara</taxon>
    </lineage>
</organism>
<feature type="transmembrane region" description="Helical" evidence="1">
    <location>
        <begin position="631"/>
        <end position="651"/>
    </location>
</feature>
<keyword evidence="1" id="KW-0812">Transmembrane</keyword>
<dbReference type="EMBL" id="BFEA01000214">
    <property type="protein sequence ID" value="GBG74977.1"/>
    <property type="molecule type" value="Genomic_DNA"/>
</dbReference>
<sequence length="753" mass="85627">MLPAPVRGMTYYHRALKAQAFLDTATDEMVEQGYRSAMSKEAASGESLTLPQYCEALADLKFVYVVTAQIFGAQKKGKADSPARAIYEEILKMMEQHSSLRIAYIDGEEKSPYSVLVKYDQGTKQDQEVYRIKLPGKVVLGEGKPENQNHAIIFTRGEAVQAIDMNQDNYLEEAMKMRNLLEEFDCKMDRHKPTILGLREHIFTSAVSSIAEFMCAQELAFVTIGQRVLARPLRVRMHYGHPDVFDRLFHITRGGMSKASKTINVSEDIYAGFNTTLRGGSVTHHEYIQVGKGRDVGLNQISMFEAKVSAGNSEQMLSRDVYRLGHMFDFFRMLSFYFNTVGFYISTLMIVLTVYLFLYGRIYMALSGIEEYLLGLGETFGENALLAVLNAQLLVQIGILSAIPMLAEFMLERGFFQAIFDFGKMFLHLSMVFFTFSMGTKSHYFGRTLIHGGAKYRATGRGFVVAHIRFAENFRLFARSHFIKGVEIIALLSIYMVWSPISKKSFMAYVFLMVSTWFLAFSWLFAPFIFNPSGFDWQKTVDDLDDYTKWLFRKGGIGVDGNQSWERWFEDEHEHIRGCLGRLVEIILALRFFIYQFGVVYALDVTKKHKKRSLSVNGMLGKRISEKLRTIFRVMQFLSVCGVIIALAVIINKTDLSSADVVMSLLAYACTGWGIVQIGVAMKPLTKKVRLWGTIRKMAWFYDATCGFIIFLPLAILAWFPFSSTIQSRLLFNQAFSRGLEISLILAGNRPNQ</sequence>
<dbReference type="OrthoDB" id="1880850at2759"/>
<name>A0A388KY38_CHABU</name>
<dbReference type="Pfam" id="PF02364">
    <property type="entry name" value="Glucan_synthase"/>
    <property type="match status" value="1"/>
</dbReference>
<feature type="transmembrane region" description="Helical" evidence="1">
    <location>
        <begin position="663"/>
        <end position="680"/>
    </location>
</feature>
<dbReference type="STRING" id="69332.A0A388KY38"/>
<feature type="transmembrane region" description="Helical" evidence="1">
    <location>
        <begin position="419"/>
        <end position="439"/>
    </location>
</feature>
<evidence type="ECO:0000259" key="2">
    <source>
        <dbReference type="Pfam" id="PF02364"/>
    </source>
</evidence>
<keyword evidence="1" id="KW-0472">Membrane</keyword>
<feature type="transmembrane region" description="Helical" evidence="1">
    <location>
        <begin position="336"/>
        <end position="364"/>
    </location>
</feature>
<feature type="domain" description="Glycosyl transferase 48" evidence="2">
    <location>
        <begin position="6"/>
        <end position="583"/>
    </location>
</feature>
<keyword evidence="4" id="KW-1185">Reference proteome</keyword>
<protein>
    <recommendedName>
        <fullName evidence="2">Glycosyl transferase 48 domain-containing protein</fullName>
    </recommendedName>
</protein>
<dbReference type="OMA" id="FKMTETQ"/>
<dbReference type="GO" id="GO:0006075">
    <property type="term" value="P:(1-&gt;3)-beta-D-glucan biosynthetic process"/>
    <property type="evidence" value="ECO:0007669"/>
    <property type="project" value="InterPro"/>
</dbReference>
<feature type="transmembrane region" description="Helical" evidence="1">
    <location>
        <begin position="700"/>
        <end position="722"/>
    </location>
</feature>
<keyword evidence="1" id="KW-1133">Transmembrane helix</keyword>
<gene>
    <name evidence="3" type="ORF">CBR_g19490</name>
</gene>
<dbReference type="GO" id="GO:0005886">
    <property type="term" value="C:plasma membrane"/>
    <property type="evidence" value="ECO:0007669"/>
    <property type="project" value="TreeGrafter"/>
</dbReference>
<dbReference type="Gramene" id="GBG74977">
    <property type="protein sequence ID" value="GBG74977"/>
    <property type="gene ID" value="CBR_g19490"/>
</dbReference>
<accession>A0A388KY38</accession>
<evidence type="ECO:0000313" key="4">
    <source>
        <dbReference type="Proteomes" id="UP000265515"/>
    </source>
</evidence>
<feature type="transmembrane region" description="Helical" evidence="1">
    <location>
        <begin position="510"/>
        <end position="530"/>
    </location>
</feature>
<feature type="transmembrane region" description="Helical" evidence="1">
    <location>
        <begin position="481"/>
        <end position="498"/>
    </location>
</feature>
<dbReference type="GO" id="GO:0003843">
    <property type="term" value="F:1,3-beta-D-glucan synthase activity"/>
    <property type="evidence" value="ECO:0007669"/>
    <property type="project" value="InterPro"/>
</dbReference>
<reference evidence="3 4" key="1">
    <citation type="journal article" date="2018" name="Cell">
        <title>The Chara Genome: Secondary Complexity and Implications for Plant Terrestrialization.</title>
        <authorList>
            <person name="Nishiyama T."/>
            <person name="Sakayama H."/>
            <person name="Vries J.D."/>
            <person name="Buschmann H."/>
            <person name="Saint-Marcoux D."/>
            <person name="Ullrich K.K."/>
            <person name="Haas F.B."/>
            <person name="Vanderstraeten L."/>
            <person name="Becker D."/>
            <person name="Lang D."/>
            <person name="Vosolsobe S."/>
            <person name="Rombauts S."/>
            <person name="Wilhelmsson P.K.I."/>
            <person name="Janitza P."/>
            <person name="Kern R."/>
            <person name="Heyl A."/>
            <person name="Rumpler F."/>
            <person name="Villalobos L.I.A.C."/>
            <person name="Clay J.M."/>
            <person name="Skokan R."/>
            <person name="Toyoda A."/>
            <person name="Suzuki Y."/>
            <person name="Kagoshima H."/>
            <person name="Schijlen E."/>
            <person name="Tajeshwar N."/>
            <person name="Catarino B."/>
            <person name="Hetherington A.J."/>
            <person name="Saltykova A."/>
            <person name="Bonnot C."/>
            <person name="Breuninger H."/>
            <person name="Symeonidi A."/>
            <person name="Radhakrishnan G.V."/>
            <person name="Van Nieuwerburgh F."/>
            <person name="Deforce D."/>
            <person name="Chang C."/>
            <person name="Karol K.G."/>
            <person name="Hedrich R."/>
            <person name="Ulvskov P."/>
            <person name="Glockner G."/>
            <person name="Delwiche C.F."/>
            <person name="Petrasek J."/>
            <person name="Van de Peer Y."/>
            <person name="Friml J."/>
            <person name="Beilby M."/>
            <person name="Dolan L."/>
            <person name="Kohara Y."/>
            <person name="Sugano S."/>
            <person name="Fujiyama A."/>
            <person name="Delaux P.-M."/>
            <person name="Quint M."/>
            <person name="TheiBen G."/>
            <person name="Hagemann M."/>
            <person name="Harholt J."/>
            <person name="Dunand C."/>
            <person name="Zachgo S."/>
            <person name="Langdale J."/>
            <person name="Maumus F."/>
            <person name="Straeten D.V.D."/>
            <person name="Gould S.B."/>
            <person name="Rensing S.A."/>
        </authorList>
    </citation>
    <scope>NUCLEOTIDE SEQUENCE [LARGE SCALE GENOMIC DNA]</scope>
    <source>
        <strain evidence="3 4">S276</strain>
    </source>
</reference>
<evidence type="ECO:0000313" key="3">
    <source>
        <dbReference type="EMBL" id="GBG74977.1"/>
    </source>
</evidence>
<dbReference type="GO" id="GO:0000148">
    <property type="term" value="C:1,3-beta-D-glucan synthase complex"/>
    <property type="evidence" value="ECO:0007669"/>
    <property type="project" value="InterPro"/>
</dbReference>
<feature type="transmembrane region" description="Helical" evidence="1">
    <location>
        <begin position="384"/>
        <end position="407"/>
    </location>
</feature>
<proteinExistence type="predicted"/>
<dbReference type="InterPro" id="IPR003440">
    <property type="entry name" value="Glyco_trans_48_dom"/>
</dbReference>
<dbReference type="PANTHER" id="PTHR12741">
    <property type="entry name" value="LYST-INTERACTING PROTEIN LIP5 DOPAMINE RESPONSIVE PROTEIN DRG-1"/>
    <property type="match status" value="1"/>
</dbReference>
<dbReference type="PANTHER" id="PTHR12741:SF48">
    <property type="entry name" value="1,3-BETA-GLUCAN SYNTHASE COMPONENT FKS1-RELATED"/>
    <property type="match status" value="1"/>
</dbReference>
<dbReference type="Proteomes" id="UP000265515">
    <property type="component" value="Unassembled WGS sequence"/>
</dbReference>
<comment type="caution">
    <text evidence="3">The sequence shown here is derived from an EMBL/GenBank/DDBJ whole genome shotgun (WGS) entry which is preliminary data.</text>
</comment>
<dbReference type="AlphaFoldDB" id="A0A388KY38"/>
<evidence type="ECO:0000256" key="1">
    <source>
        <dbReference type="SAM" id="Phobius"/>
    </source>
</evidence>